<name>A0A4P5P717_9ENTE</name>
<dbReference type="EMBL" id="BJCC01000009">
    <property type="protein sequence ID" value="GCF93226.1"/>
    <property type="molecule type" value="Genomic_DNA"/>
</dbReference>
<evidence type="ECO:0000313" key="2">
    <source>
        <dbReference type="Proteomes" id="UP000290567"/>
    </source>
</evidence>
<proteinExistence type="predicted"/>
<gene>
    <name evidence="1" type="ORF">NRIC_11170</name>
</gene>
<accession>A0A4P5P717</accession>
<evidence type="ECO:0000313" key="1">
    <source>
        <dbReference type="EMBL" id="GCF93226.1"/>
    </source>
</evidence>
<keyword evidence="2" id="KW-1185">Reference proteome</keyword>
<protein>
    <submittedName>
        <fullName evidence="1">Uncharacterized protein</fullName>
    </submittedName>
</protein>
<dbReference type="Proteomes" id="UP000290567">
    <property type="component" value="Unassembled WGS sequence"/>
</dbReference>
<dbReference type="AlphaFoldDB" id="A0A4P5P717"/>
<sequence length="55" mass="6435">MLNLRASFIYGSLTYPRISPGWQFKTEQIFSKVLKRIMVALPVFKSLNLHFKCNT</sequence>
<comment type="caution">
    <text evidence="1">The sequence shown here is derived from an EMBL/GenBank/DDBJ whole genome shotgun (WGS) entry which is preliminary data.</text>
</comment>
<reference evidence="2" key="1">
    <citation type="submission" date="2019-02" db="EMBL/GenBank/DDBJ databases">
        <title>Draft genome sequence of Enterococcus sp. Gos25-1.</title>
        <authorList>
            <person name="Tanaka N."/>
            <person name="Shiwa Y."/>
            <person name="Fujita N."/>
        </authorList>
    </citation>
    <scope>NUCLEOTIDE SEQUENCE [LARGE SCALE GENOMIC DNA]</scope>
    <source>
        <strain evidence="2">Gos25-1</strain>
    </source>
</reference>
<organism evidence="1 2">
    <name type="scientific">Enterococcus florum</name>
    <dbReference type="NCBI Taxonomy" id="2480627"/>
    <lineage>
        <taxon>Bacteria</taxon>
        <taxon>Bacillati</taxon>
        <taxon>Bacillota</taxon>
        <taxon>Bacilli</taxon>
        <taxon>Lactobacillales</taxon>
        <taxon>Enterococcaceae</taxon>
        <taxon>Enterococcus</taxon>
    </lineage>
</organism>